<organism evidence="2 3">
    <name type="scientific">Mycena venus</name>
    <dbReference type="NCBI Taxonomy" id="2733690"/>
    <lineage>
        <taxon>Eukaryota</taxon>
        <taxon>Fungi</taxon>
        <taxon>Dikarya</taxon>
        <taxon>Basidiomycota</taxon>
        <taxon>Agaricomycotina</taxon>
        <taxon>Agaricomycetes</taxon>
        <taxon>Agaricomycetidae</taxon>
        <taxon>Agaricales</taxon>
        <taxon>Marasmiineae</taxon>
        <taxon>Mycenaceae</taxon>
        <taxon>Mycena</taxon>
    </lineage>
</organism>
<evidence type="ECO:0000256" key="1">
    <source>
        <dbReference type="SAM" id="Phobius"/>
    </source>
</evidence>
<gene>
    <name evidence="2" type="ORF">MVEN_00346100</name>
</gene>
<dbReference type="Proteomes" id="UP000620124">
    <property type="component" value="Unassembled WGS sequence"/>
</dbReference>
<dbReference type="EMBL" id="JACAZI010000003">
    <property type="protein sequence ID" value="KAF7364762.1"/>
    <property type="molecule type" value="Genomic_DNA"/>
</dbReference>
<keyword evidence="1" id="KW-0812">Transmembrane</keyword>
<evidence type="ECO:0000313" key="3">
    <source>
        <dbReference type="Proteomes" id="UP000620124"/>
    </source>
</evidence>
<accession>A0A8H6YTU8</accession>
<comment type="caution">
    <text evidence="2">The sequence shown here is derived from an EMBL/GenBank/DDBJ whole genome shotgun (WGS) entry which is preliminary data.</text>
</comment>
<protein>
    <submittedName>
        <fullName evidence="2">Uncharacterized protein</fullName>
    </submittedName>
</protein>
<proteinExistence type="predicted"/>
<feature type="transmembrane region" description="Helical" evidence="1">
    <location>
        <begin position="186"/>
        <end position="206"/>
    </location>
</feature>
<dbReference type="AlphaFoldDB" id="A0A8H6YTU8"/>
<reference evidence="2" key="1">
    <citation type="submission" date="2020-05" db="EMBL/GenBank/DDBJ databases">
        <title>Mycena genomes resolve the evolution of fungal bioluminescence.</title>
        <authorList>
            <person name="Tsai I.J."/>
        </authorList>
    </citation>
    <scope>NUCLEOTIDE SEQUENCE</scope>
    <source>
        <strain evidence="2">CCC161011</strain>
    </source>
</reference>
<name>A0A8H6YTU8_9AGAR</name>
<dbReference type="OrthoDB" id="2310204at2759"/>
<keyword evidence="1" id="KW-1133">Transmembrane helix</keyword>
<keyword evidence="1" id="KW-0472">Membrane</keyword>
<keyword evidence="3" id="KW-1185">Reference proteome</keyword>
<evidence type="ECO:0000313" key="2">
    <source>
        <dbReference type="EMBL" id="KAF7364762.1"/>
    </source>
</evidence>
<sequence>MLTQAPGKWLSQFLGVGFASECLGRHEGAPQTVDLGDGNGYPNETSELRWDYGDPSLGTCEETVKGGNHFRYWVQNGKTASSGAYFLATSDERPIAQGHDIVVNGYNLGCDWLIGNITKSPIDTASLTNTSTFTGTTSYAGYTYSSAISYVSGLLANSSDGVNHAEMIPADATKSGAAANVVPARFPALVIPIPTLLLLLLGALCLQGRVTRTVHLSPT</sequence>